<dbReference type="EMBL" id="CAJVPQ010016263">
    <property type="protein sequence ID" value="CAG8745169.1"/>
    <property type="molecule type" value="Genomic_DNA"/>
</dbReference>
<feature type="compositionally biased region" description="Polar residues" evidence="1">
    <location>
        <begin position="1"/>
        <end position="20"/>
    </location>
</feature>
<name>A0A9N9NMI0_9GLOM</name>
<feature type="region of interest" description="Disordered" evidence="1">
    <location>
        <begin position="1"/>
        <end position="26"/>
    </location>
</feature>
<dbReference type="Proteomes" id="UP000789570">
    <property type="component" value="Unassembled WGS sequence"/>
</dbReference>
<gene>
    <name evidence="2" type="ORF">FCALED_LOCUS15906</name>
</gene>
<proteinExistence type="predicted"/>
<accession>A0A9N9NMI0</accession>
<organism evidence="2 3">
    <name type="scientific">Funneliformis caledonium</name>
    <dbReference type="NCBI Taxonomy" id="1117310"/>
    <lineage>
        <taxon>Eukaryota</taxon>
        <taxon>Fungi</taxon>
        <taxon>Fungi incertae sedis</taxon>
        <taxon>Mucoromycota</taxon>
        <taxon>Glomeromycotina</taxon>
        <taxon>Glomeromycetes</taxon>
        <taxon>Glomerales</taxon>
        <taxon>Glomeraceae</taxon>
        <taxon>Funneliformis</taxon>
    </lineage>
</organism>
<comment type="caution">
    <text evidence="2">The sequence shown here is derived from an EMBL/GenBank/DDBJ whole genome shotgun (WGS) entry which is preliminary data.</text>
</comment>
<evidence type="ECO:0000256" key="1">
    <source>
        <dbReference type="SAM" id="MobiDB-lite"/>
    </source>
</evidence>
<evidence type="ECO:0000313" key="2">
    <source>
        <dbReference type="EMBL" id="CAG8745169.1"/>
    </source>
</evidence>
<feature type="non-terminal residue" evidence="2">
    <location>
        <position position="1"/>
    </location>
</feature>
<protein>
    <submittedName>
        <fullName evidence="2">7795_t:CDS:1</fullName>
    </submittedName>
</protein>
<evidence type="ECO:0000313" key="3">
    <source>
        <dbReference type="Proteomes" id="UP000789570"/>
    </source>
</evidence>
<keyword evidence="3" id="KW-1185">Reference proteome</keyword>
<sequence length="63" mass="7167">SFEGNSTDNTKGNIKGSSEGSLKGLRGSKYLKDDKRFTLKCSYGKRFVLEKLLLRDSEYDEKK</sequence>
<reference evidence="2" key="1">
    <citation type="submission" date="2021-06" db="EMBL/GenBank/DDBJ databases">
        <authorList>
            <person name="Kallberg Y."/>
            <person name="Tangrot J."/>
            <person name="Rosling A."/>
        </authorList>
    </citation>
    <scope>NUCLEOTIDE SEQUENCE</scope>
    <source>
        <strain evidence="2">UK204</strain>
    </source>
</reference>
<dbReference type="AlphaFoldDB" id="A0A9N9NMI0"/>